<accession>A0ABT2TEZ2</accession>
<dbReference type="RefSeq" id="WP_158423637.1">
    <property type="nucleotide sequence ID" value="NZ_JAOQJQ010000001.1"/>
</dbReference>
<keyword evidence="1 2" id="KW-0732">Signal</keyword>
<dbReference type="EMBL" id="JAOQJQ010000001">
    <property type="protein sequence ID" value="MCU6760748.1"/>
    <property type="molecule type" value="Genomic_DNA"/>
</dbReference>
<organism evidence="4 5">
    <name type="scientific">Brotonthovivens ammoniilytica</name>
    <dbReference type="NCBI Taxonomy" id="2981725"/>
    <lineage>
        <taxon>Bacteria</taxon>
        <taxon>Bacillati</taxon>
        <taxon>Bacillota</taxon>
        <taxon>Clostridia</taxon>
        <taxon>Lachnospirales</taxon>
        <taxon>Lachnospiraceae</taxon>
        <taxon>Brotonthovivens</taxon>
    </lineage>
</organism>
<dbReference type="InterPro" id="IPR003760">
    <property type="entry name" value="PnrA-like"/>
</dbReference>
<sequence>MKKKLLSIVLAAALAVTCLAGCGSKEDTKEGSAPSEGKNTSGAVDMSDIKIGEIESYVLEDGGWCQATHAGVVAAMENCGIPEENLITLENIAEDQASVQAAAEQLIDAGCNVIIGASTGYAGYLSEIADEYPEVTFAQWGTETEGLVAYELRSYEAMFVAGYVCELMSQDENTQLGFSASMNEFSVRTAINSYALGAKYANEKATVKVACADSWYDVDKEKQCAQSLIDAGIKYMGMEATSPSIAQTCEDNGAYCVGYHVDKKEDAPDAVLFSFTWNFAPIFEEIFTDKANGNELKALYYEGGECAKLTEFSDLVPEDIQKKGKELQEKINAGEVQVYAGPLSDDKGKELVADGQTMDDNTILLQDFFVSNVECAWSK</sequence>
<evidence type="ECO:0000256" key="2">
    <source>
        <dbReference type="SAM" id="SignalP"/>
    </source>
</evidence>
<evidence type="ECO:0000256" key="1">
    <source>
        <dbReference type="ARBA" id="ARBA00022729"/>
    </source>
</evidence>
<comment type="caution">
    <text evidence="4">The sequence shown here is derived from an EMBL/GenBank/DDBJ whole genome shotgun (WGS) entry which is preliminary data.</text>
</comment>
<feature type="chain" id="PRO_5047097329" evidence="2">
    <location>
        <begin position="21"/>
        <end position="379"/>
    </location>
</feature>
<feature type="signal peptide" evidence="2">
    <location>
        <begin position="1"/>
        <end position="20"/>
    </location>
</feature>
<gene>
    <name evidence="4" type="ORF">OCV88_00175</name>
</gene>
<feature type="domain" description="ABC transporter substrate-binding protein PnrA-like" evidence="3">
    <location>
        <begin position="58"/>
        <end position="300"/>
    </location>
</feature>
<evidence type="ECO:0000313" key="4">
    <source>
        <dbReference type="EMBL" id="MCU6760748.1"/>
    </source>
</evidence>
<dbReference type="Proteomes" id="UP001652442">
    <property type="component" value="Unassembled WGS sequence"/>
</dbReference>
<dbReference type="PANTHER" id="PTHR43208:SF1">
    <property type="entry name" value="ABC TRANSPORTER SUBSTRATE-BINDING PROTEIN"/>
    <property type="match status" value="1"/>
</dbReference>
<name>A0ABT2TEZ2_9FIRM</name>
<dbReference type="Pfam" id="PF02608">
    <property type="entry name" value="Bmp"/>
    <property type="match status" value="1"/>
</dbReference>
<proteinExistence type="predicted"/>
<dbReference type="PANTHER" id="PTHR43208">
    <property type="entry name" value="ABC TRANSPORTER SUBSTRATE-BINDING PROTEIN"/>
    <property type="match status" value="1"/>
</dbReference>
<keyword evidence="5" id="KW-1185">Reference proteome</keyword>
<evidence type="ECO:0000313" key="5">
    <source>
        <dbReference type="Proteomes" id="UP001652442"/>
    </source>
</evidence>
<reference evidence="4 5" key="1">
    <citation type="journal article" date="2021" name="ISME Commun">
        <title>Automated analysis of genomic sequences facilitates high-throughput and comprehensive description of bacteria.</title>
        <authorList>
            <person name="Hitch T.C.A."/>
        </authorList>
    </citation>
    <scope>NUCLEOTIDE SEQUENCE [LARGE SCALE GENOMIC DNA]</scope>
    <source>
        <strain evidence="4 5">Sanger_109</strain>
    </source>
</reference>
<protein>
    <submittedName>
        <fullName evidence="4">BMP family ABC transporter substrate-binding protein</fullName>
    </submittedName>
</protein>
<dbReference type="Gene3D" id="3.40.50.2300">
    <property type="match status" value="2"/>
</dbReference>
<dbReference type="InterPro" id="IPR052910">
    <property type="entry name" value="ABC-Purine-Binding"/>
</dbReference>
<evidence type="ECO:0000259" key="3">
    <source>
        <dbReference type="Pfam" id="PF02608"/>
    </source>
</evidence>